<dbReference type="RefSeq" id="XP_027610560.1">
    <property type="nucleotide sequence ID" value="XM_027754759.1"/>
</dbReference>
<accession>A0A401GBX1</accession>
<name>A0A401GBX1_9APHY</name>
<organism evidence="2 3">
    <name type="scientific">Sparassis crispa</name>
    <dbReference type="NCBI Taxonomy" id="139825"/>
    <lineage>
        <taxon>Eukaryota</taxon>
        <taxon>Fungi</taxon>
        <taxon>Dikarya</taxon>
        <taxon>Basidiomycota</taxon>
        <taxon>Agaricomycotina</taxon>
        <taxon>Agaricomycetes</taxon>
        <taxon>Polyporales</taxon>
        <taxon>Sparassidaceae</taxon>
        <taxon>Sparassis</taxon>
    </lineage>
</organism>
<protein>
    <submittedName>
        <fullName evidence="2">Uncharacterized protein</fullName>
    </submittedName>
</protein>
<feature type="compositionally biased region" description="Polar residues" evidence="1">
    <location>
        <begin position="178"/>
        <end position="188"/>
    </location>
</feature>
<keyword evidence="3" id="KW-1185">Reference proteome</keyword>
<proteinExistence type="predicted"/>
<dbReference type="Proteomes" id="UP000287166">
    <property type="component" value="Unassembled WGS sequence"/>
</dbReference>
<evidence type="ECO:0000256" key="1">
    <source>
        <dbReference type="SAM" id="MobiDB-lite"/>
    </source>
</evidence>
<dbReference type="InParanoid" id="A0A401GBX1"/>
<evidence type="ECO:0000313" key="2">
    <source>
        <dbReference type="EMBL" id="GBE79647.1"/>
    </source>
</evidence>
<feature type="region of interest" description="Disordered" evidence="1">
    <location>
        <begin position="1"/>
        <end position="26"/>
    </location>
</feature>
<gene>
    <name evidence="2" type="ORF">SCP_0208470</name>
</gene>
<sequence>MSYPTKRLATNDAVSAQCASDEQPRNGIDADLAMRLRNMASRVRKTVTEGYTASSAPVSPNISSSKARLPFTQSIPFLSARDTYRDVYLSRADAPSPCPNKRKHTILEEAEEELSDEDIDMVNDMDDDVWTGDASHSVPHSSMLNVRPMKPLRPARLRLTGTRSLPVGIFRFTDDANGESSTMPTSQYVEEDWSNHLAPSSGPALT</sequence>
<feature type="region of interest" description="Disordered" evidence="1">
    <location>
        <begin position="175"/>
        <end position="206"/>
    </location>
</feature>
<dbReference type="EMBL" id="BFAD01000002">
    <property type="protein sequence ID" value="GBE79647.1"/>
    <property type="molecule type" value="Genomic_DNA"/>
</dbReference>
<evidence type="ECO:0000313" key="3">
    <source>
        <dbReference type="Proteomes" id="UP000287166"/>
    </source>
</evidence>
<comment type="caution">
    <text evidence="2">The sequence shown here is derived from an EMBL/GenBank/DDBJ whole genome shotgun (WGS) entry which is preliminary data.</text>
</comment>
<dbReference type="OrthoDB" id="4072855at2759"/>
<reference evidence="2 3" key="1">
    <citation type="journal article" date="2018" name="Sci. Rep.">
        <title>Genome sequence of the cauliflower mushroom Sparassis crispa (Hanabiratake) and its association with beneficial usage.</title>
        <authorList>
            <person name="Kiyama R."/>
            <person name="Furutani Y."/>
            <person name="Kawaguchi K."/>
            <person name="Nakanishi T."/>
        </authorList>
    </citation>
    <scope>NUCLEOTIDE SEQUENCE [LARGE SCALE GENOMIC DNA]</scope>
</reference>
<dbReference type="AlphaFoldDB" id="A0A401GBX1"/>
<dbReference type="GeneID" id="38776564"/>